<dbReference type="GO" id="GO:0004333">
    <property type="term" value="F:fumarate hydratase activity"/>
    <property type="evidence" value="ECO:0007669"/>
    <property type="project" value="UniProtKB-EC"/>
</dbReference>
<dbReference type="InterPro" id="IPR036660">
    <property type="entry name" value="Fe-S_hydroAse_TtdB_cat_sf"/>
</dbReference>
<evidence type="ECO:0000313" key="4">
    <source>
        <dbReference type="EMBL" id="MDQ0339042.1"/>
    </source>
</evidence>
<dbReference type="InterPro" id="IPR004647">
    <property type="entry name" value="Fe-S_hydro-lyase_TtdB-typ_cat"/>
</dbReference>
<evidence type="ECO:0000313" key="5">
    <source>
        <dbReference type="Proteomes" id="UP001232445"/>
    </source>
</evidence>
<keyword evidence="5" id="KW-1185">Reference proteome</keyword>
<dbReference type="EMBL" id="JAUSUQ010000006">
    <property type="protein sequence ID" value="MDQ0339042.1"/>
    <property type="molecule type" value="Genomic_DNA"/>
</dbReference>
<dbReference type="EC" id="4.2.1.2" evidence="4"/>
<dbReference type="PANTHER" id="PTHR43351:SF2">
    <property type="entry name" value="L(+)-TARTRATE DEHYDRATASE SUBUNIT BETA-RELATED"/>
    <property type="match status" value="1"/>
</dbReference>
<organism evidence="4 5">
    <name type="scientific">Caldalkalibacillus uzonensis</name>
    <dbReference type="NCBI Taxonomy" id="353224"/>
    <lineage>
        <taxon>Bacteria</taxon>
        <taxon>Bacillati</taxon>
        <taxon>Bacillota</taxon>
        <taxon>Bacilli</taxon>
        <taxon>Bacillales</taxon>
        <taxon>Bacillaceae</taxon>
        <taxon>Caldalkalibacillus</taxon>
    </lineage>
</organism>
<accession>A0ABU0CSB7</accession>
<dbReference type="NCBIfam" id="NF005310">
    <property type="entry name" value="PRK06842.1"/>
    <property type="match status" value="1"/>
</dbReference>
<comment type="caution">
    <text evidence="4">The sequence shown here is derived from an EMBL/GenBank/DDBJ whole genome shotgun (WGS) entry which is preliminary data.</text>
</comment>
<dbReference type="Gene3D" id="3.20.130.10">
    <property type="entry name" value="Fe-S hydro-lyase, tartrate dehydratase beta-type, catalytic domain"/>
    <property type="match status" value="1"/>
</dbReference>
<proteinExistence type="inferred from homology"/>
<dbReference type="PANTHER" id="PTHR43351">
    <property type="entry name" value="L(+)-TARTRATE DEHYDRATASE SUBUNIT BETA"/>
    <property type="match status" value="1"/>
</dbReference>
<evidence type="ECO:0000259" key="3">
    <source>
        <dbReference type="Pfam" id="PF05683"/>
    </source>
</evidence>
<dbReference type="Proteomes" id="UP001232445">
    <property type="component" value="Unassembled WGS sequence"/>
</dbReference>
<name>A0ABU0CSB7_9BACI</name>
<dbReference type="NCBIfam" id="TIGR00723">
    <property type="entry name" value="ttdB_fumA_fumB"/>
    <property type="match status" value="1"/>
</dbReference>
<protein>
    <submittedName>
        <fullName evidence="4">Fumarate hydratase subunit beta</fullName>
        <ecNumber evidence="4">4.2.1.2</ecNumber>
    </submittedName>
</protein>
<dbReference type="RefSeq" id="WP_307338413.1">
    <property type="nucleotide sequence ID" value="NZ_JAUSUQ010000006.1"/>
</dbReference>
<evidence type="ECO:0000256" key="1">
    <source>
        <dbReference type="ARBA" id="ARBA00008876"/>
    </source>
</evidence>
<reference evidence="4 5" key="1">
    <citation type="submission" date="2023-07" db="EMBL/GenBank/DDBJ databases">
        <title>Genomic Encyclopedia of Type Strains, Phase IV (KMG-IV): sequencing the most valuable type-strain genomes for metagenomic binning, comparative biology and taxonomic classification.</title>
        <authorList>
            <person name="Goeker M."/>
        </authorList>
    </citation>
    <scope>NUCLEOTIDE SEQUENCE [LARGE SCALE GENOMIC DNA]</scope>
    <source>
        <strain evidence="4 5">DSM 17740</strain>
    </source>
</reference>
<sequence length="192" mass="20828">MSTVKKLTTPLTDEQIRSLKAGDQVTITGVIYSARDAAHQRMVDALKENKPLPVDLKNQVIYYAGPTPAKPGKVIGSCGPTTSGRMDAYSPALMEQGLKGMIGKGPRSREVIAAMKKHGAVYFAAIGGAAALIADTIKKVEVVAYEELGPEAIRRMEVENYPCIVAVDCEGNDLYEIGVKQYRIEEQTLEQE</sequence>
<comment type="similarity">
    <text evidence="1">Belongs to the class-I fumarase family.</text>
</comment>
<feature type="domain" description="Fe-S hydro-lyase tartrate dehydratase beta-type catalytic" evidence="3">
    <location>
        <begin position="7"/>
        <end position="176"/>
    </location>
</feature>
<keyword evidence="2 4" id="KW-0456">Lyase</keyword>
<dbReference type="SUPFAM" id="SSF117457">
    <property type="entry name" value="FumA C-terminal domain-like"/>
    <property type="match status" value="1"/>
</dbReference>
<evidence type="ECO:0000256" key="2">
    <source>
        <dbReference type="ARBA" id="ARBA00023239"/>
    </source>
</evidence>
<gene>
    <name evidence="4" type="ORF">J2S00_001828</name>
</gene>
<dbReference type="Pfam" id="PF05683">
    <property type="entry name" value="Fumerase_C"/>
    <property type="match status" value="1"/>
</dbReference>